<dbReference type="Proteomes" id="UP001054837">
    <property type="component" value="Unassembled WGS sequence"/>
</dbReference>
<dbReference type="EMBL" id="BPLQ01009228">
    <property type="protein sequence ID" value="GIY42595.1"/>
    <property type="molecule type" value="Genomic_DNA"/>
</dbReference>
<evidence type="ECO:0000313" key="1">
    <source>
        <dbReference type="EMBL" id="GIY42595.1"/>
    </source>
</evidence>
<name>A0AAV4T966_9ARAC</name>
<comment type="caution">
    <text evidence="1">The sequence shown here is derived from an EMBL/GenBank/DDBJ whole genome shotgun (WGS) entry which is preliminary data.</text>
</comment>
<evidence type="ECO:0000313" key="2">
    <source>
        <dbReference type="Proteomes" id="UP001054837"/>
    </source>
</evidence>
<proteinExistence type="predicted"/>
<dbReference type="AlphaFoldDB" id="A0AAV4T966"/>
<sequence length="123" mass="13797">MPPVCFSLQYTYWLWRKTHPKLEVQGRCYPVPTLHLKATRWRNVLKCLLKYQAGSPRPGQGASNVCRQGTVAPKVAYPIPATPGYHEKQPTLYLPLQGSMKSSLPCTPLYSVASQHHGVHKAT</sequence>
<organism evidence="1 2">
    <name type="scientific">Caerostris darwini</name>
    <dbReference type="NCBI Taxonomy" id="1538125"/>
    <lineage>
        <taxon>Eukaryota</taxon>
        <taxon>Metazoa</taxon>
        <taxon>Ecdysozoa</taxon>
        <taxon>Arthropoda</taxon>
        <taxon>Chelicerata</taxon>
        <taxon>Arachnida</taxon>
        <taxon>Araneae</taxon>
        <taxon>Araneomorphae</taxon>
        <taxon>Entelegynae</taxon>
        <taxon>Araneoidea</taxon>
        <taxon>Araneidae</taxon>
        <taxon>Caerostris</taxon>
    </lineage>
</organism>
<gene>
    <name evidence="1" type="ORF">CDAR_467061</name>
</gene>
<accession>A0AAV4T966</accession>
<reference evidence="1 2" key="1">
    <citation type="submission" date="2021-06" db="EMBL/GenBank/DDBJ databases">
        <title>Caerostris darwini draft genome.</title>
        <authorList>
            <person name="Kono N."/>
            <person name="Arakawa K."/>
        </authorList>
    </citation>
    <scope>NUCLEOTIDE SEQUENCE [LARGE SCALE GENOMIC DNA]</scope>
</reference>
<keyword evidence="2" id="KW-1185">Reference proteome</keyword>
<protein>
    <submittedName>
        <fullName evidence="1">Uncharacterized protein</fullName>
    </submittedName>
</protein>